<keyword evidence="1" id="KW-0712">Selenocysteine</keyword>
<dbReference type="NCBIfam" id="TIGR01918">
    <property type="entry name" value="various_sel_PB"/>
    <property type="match status" value="1"/>
</dbReference>
<proteinExistence type="predicted"/>
<evidence type="ECO:0000256" key="1">
    <source>
        <dbReference type="ARBA" id="ARBA00022933"/>
    </source>
</evidence>
<evidence type="ECO:0000313" key="4">
    <source>
        <dbReference type="Proteomes" id="UP000177894"/>
    </source>
</evidence>
<keyword evidence="4" id="KW-1185">Reference proteome</keyword>
<reference evidence="3 4" key="1">
    <citation type="submission" date="2016-10" db="EMBL/GenBank/DDBJ databases">
        <title>Complete Genome Sequence of Acetogen Clostridium formicoaceticum ATCC 27076.</title>
        <authorList>
            <person name="Bao T."/>
            <person name="Cheng C."/>
            <person name="Zhao J."/>
            <person name="Yang S.-T."/>
            <person name="Wang J."/>
            <person name="Wang M."/>
        </authorList>
    </citation>
    <scope>NUCLEOTIDE SEQUENCE [LARGE SCALE GENOMIC DNA]</scope>
    <source>
        <strain evidence="3 4">ATCC 27076</strain>
    </source>
</reference>
<dbReference type="InterPro" id="IPR010187">
    <property type="entry name" value="Various_sel_PB"/>
</dbReference>
<protein>
    <submittedName>
        <fullName evidence="3">Glycine reductase</fullName>
    </submittedName>
</protein>
<sequence length="77" mass="8410">MVKEIERTGMPVVHICTVVPISLTVGANRIIPAVAIPYPLGNPALSEKDEKVLRRKLVEKSLKALATEVEGQTVFED</sequence>
<organism evidence="3 4">
    <name type="scientific">Clostridium formicaceticum</name>
    <dbReference type="NCBI Taxonomy" id="1497"/>
    <lineage>
        <taxon>Bacteria</taxon>
        <taxon>Bacillati</taxon>
        <taxon>Bacillota</taxon>
        <taxon>Clostridia</taxon>
        <taxon>Eubacteriales</taxon>
        <taxon>Clostridiaceae</taxon>
        <taxon>Clostridium</taxon>
    </lineage>
</organism>
<evidence type="ECO:0000256" key="2">
    <source>
        <dbReference type="ARBA" id="ARBA00023002"/>
    </source>
</evidence>
<evidence type="ECO:0000313" key="3">
    <source>
        <dbReference type="EMBL" id="AOY77897.1"/>
    </source>
</evidence>
<name>A0ABN4T9W5_9CLOT</name>
<keyword evidence="2" id="KW-0560">Oxidoreductase</keyword>
<accession>A0ABN4T9W5</accession>
<dbReference type="EMBL" id="CP017603">
    <property type="protein sequence ID" value="AOY77897.1"/>
    <property type="molecule type" value="Genomic_DNA"/>
</dbReference>
<gene>
    <name evidence="3" type="ORF">BJL90_19750</name>
</gene>
<dbReference type="Proteomes" id="UP000177894">
    <property type="component" value="Chromosome"/>
</dbReference>